<gene>
    <name evidence="1" type="ORF">GCM10022403_062470</name>
</gene>
<evidence type="ECO:0000313" key="2">
    <source>
        <dbReference type="Proteomes" id="UP001501009"/>
    </source>
</evidence>
<organism evidence="1 2">
    <name type="scientific">Streptomyces coacervatus</name>
    <dbReference type="NCBI Taxonomy" id="647381"/>
    <lineage>
        <taxon>Bacteria</taxon>
        <taxon>Bacillati</taxon>
        <taxon>Actinomycetota</taxon>
        <taxon>Actinomycetes</taxon>
        <taxon>Kitasatosporales</taxon>
        <taxon>Streptomycetaceae</taxon>
        <taxon>Streptomyces</taxon>
    </lineage>
</organism>
<proteinExistence type="predicted"/>
<comment type="caution">
    <text evidence="1">The sequence shown here is derived from an EMBL/GenBank/DDBJ whole genome shotgun (WGS) entry which is preliminary data.</text>
</comment>
<name>A0ABP7IK95_9ACTN</name>
<sequence>MVTVRALVADAGAAKLVPAVASPPAASPTTAAALTRVLAKAFDRIRVPLGSWVVVPGRECGAGDGGRHGCP</sequence>
<keyword evidence="2" id="KW-1185">Reference proteome</keyword>
<protein>
    <submittedName>
        <fullName evidence="1">Uncharacterized protein</fullName>
    </submittedName>
</protein>
<accession>A0ABP7IK95</accession>
<evidence type="ECO:0000313" key="1">
    <source>
        <dbReference type="EMBL" id="GAA3820558.1"/>
    </source>
</evidence>
<reference evidence="2" key="1">
    <citation type="journal article" date="2019" name="Int. J. Syst. Evol. Microbiol.">
        <title>The Global Catalogue of Microorganisms (GCM) 10K type strain sequencing project: providing services to taxonomists for standard genome sequencing and annotation.</title>
        <authorList>
            <consortium name="The Broad Institute Genomics Platform"/>
            <consortium name="The Broad Institute Genome Sequencing Center for Infectious Disease"/>
            <person name="Wu L."/>
            <person name="Ma J."/>
        </authorList>
    </citation>
    <scope>NUCLEOTIDE SEQUENCE [LARGE SCALE GENOMIC DNA]</scope>
    <source>
        <strain evidence="2">JCM 17138</strain>
    </source>
</reference>
<dbReference type="Proteomes" id="UP001501009">
    <property type="component" value="Unassembled WGS sequence"/>
</dbReference>
<dbReference type="EMBL" id="BAABDE010000024">
    <property type="protein sequence ID" value="GAA3820558.1"/>
    <property type="molecule type" value="Genomic_DNA"/>
</dbReference>